<proteinExistence type="inferred from homology"/>
<evidence type="ECO:0000313" key="7">
    <source>
        <dbReference type="EMBL" id="SFI75421.1"/>
    </source>
</evidence>
<dbReference type="GO" id="GO:0000215">
    <property type="term" value="F:tRNA 2'-phosphotransferase activity"/>
    <property type="evidence" value="ECO:0007669"/>
    <property type="project" value="TreeGrafter"/>
</dbReference>
<dbReference type="Proteomes" id="UP000198919">
    <property type="component" value="Unassembled WGS sequence"/>
</dbReference>
<dbReference type="STRING" id="351675.SAMN05421680_103179"/>
<sequence>MDKNSAQADTKTSKFLSYILRHQPESIGLVLDNEGWADIGALIKCAAKHGKKLNYALIEEIVDTNDKKRFAISADQKRIRAVQGHSTQKVDIRYQEKIPPAILYHGTATRFLDSIFKQGIVAGTRHYVHLSADIPTAIKVGQRHGKVIILKIAAQRMHELGFKFHQADNGVWLTKSIPVEYMSVS</sequence>
<dbReference type="Pfam" id="PF01885">
    <property type="entry name" value="PTS_2-RNA"/>
    <property type="match status" value="1"/>
</dbReference>
<dbReference type="InterPro" id="IPR042081">
    <property type="entry name" value="RNA_2'-PTrans_C"/>
</dbReference>
<evidence type="ECO:0000313" key="6">
    <source>
        <dbReference type="EMBL" id="PHM45142.1"/>
    </source>
</evidence>
<dbReference type="Gene3D" id="3.20.170.30">
    <property type="match status" value="1"/>
</dbReference>
<dbReference type="AlphaFoldDB" id="A0A1I3KSA9"/>
<evidence type="ECO:0000313" key="9">
    <source>
        <dbReference type="Proteomes" id="UP000224607"/>
    </source>
</evidence>
<evidence type="ECO:0000256" key="1">
    <source>
        <dbReference type="ARBA" id="ARBA00009836"/>
    </source>
</evidence>
<dbReference type="PANTHER" id="PTHR12684:SF2">
    <property type="entry name" value="TRNA 2'-PHOSPHOTRANSFERASE 1"/>
    <property type="match status" value="1"/>
</dbReference>
<organism evidence="7 8">
    <name type="scientific">Xenorhabdus mauleonii</name>
    <dbReference type="NCBI Taxonomy" id="351675"/>
    <lineage>
        <taxon>Bacteria</taxon>
        <taxon>Pseudomonadati</taxon>
        <taxon>Pseudomonadota</taxon>
        <taxon>Gammaproteobacteria</taxon>
        <taxon>Enterobacterales</taxon>
        <taxon>Morganellaceae</taxon>
        <taxon>Xenorhabdus</taxon>
    </lineage>
</organism>
<dbReference type="EMBL" id="FORG01000003">
    <property type="protein sequence ID" value="SFI75421.1"/>
    <property type="molecule type" value="Genomic_DNA"/>
</dbReference>
<comment type="similarity">
    <text evidence="1 5">Belongs to the KptA/TPT1 family.</text>
</comment>
<evidence type="ECO:0000256" key="5">
    <source>
        <dbReference type="HAMAP-Rule" id="MF_00299"/>
    </source>
</evidence>
<dbReference type="RefSeq" id="WP_092508185.1">
    <property type="nucleotide sequence ID" value="NZ_CAWNQB010000023.1"/>
</dbReference>
<comment type="function">
    <text evidence="4 5">Removes the 2'-phosphate from RNA via an intermediate in which the phosphate is ADP-ribosylated by NAD followed by a presumed transesterification to release the RNA and generate ADP-ribose 1''-2''-cyclic phosphate (APPR&gt;P). May function as an ADP-ribosylase.</text>
</comment>
<dbReference type="NCBIfam" id="NF002014">
    <property type="entry name" value="PRK00819.1-4"/>
    <property type="match status" value="1"/>
</dbReference>
<keyword evidence="3 5" id="KW-0520">NAD</keyword>
<dbReference type="Proteomes" id="UP000224607">
    <property type="component" value="Unassembled WGS sequence"/>
</dbReference>
<dbReference type="InterPro" id="IPR022928">
    <property type="entry name" value="RNA_2'-PTrans_KptA"/>
</dbReference>
<evidence type="ECO:0000313" key="8">
    <source>
        <dbReference type="Proteomes" id="UP000198919"/>
    </source>
</evidence>
<dbReference type="HAMAP" id="MF_00299">
    <property type="entry name" value="KptA"/>
    <property type="match status" value="1"/>
</dbReference>
<dbReference type="GO" id="GO:0003950">
    <property type="term" value="F:NAD+ poly-ADP-ribosyltransferase activity"/>
    <property type="evidence" value="ECO:0007669"/>
    <property type="project" value="InterPro"/>
</dbReference>
<dbReference type="EMBL" id="NITY01000003">
    <property type="protein sequence ID" value="PHM45142.1"/>
    <property type="molecule type" value="Genomic_DNA"/>
</dbReference>
<name>A0A1I3KSA9_9GAMM</name>
<reference evidence="6 9" key="3">
    <citation type="journal article" date="2017" name="Nat. Microbiol.">
        <title>Natural product diversity associated with the nematode symbionts Photorhabdus and Xenorhabdus.</title>
        <authorList>
            <person name="Tobias N.J."/>
            <person name="Wolff H."/>
            <person name="Djahanschiri B."/>
            <person name="Grundmann F."/>
            <person name="Kronenwerth M."/>
            <person name="Shi Y.M."/>
            <person name="Simonyi S."/>
            <person name="Grun P."/>
            <person name="Shapiro-Ilan D."/>
            <person name="Pidot S.J."/>
            <person name="Stinear T.P."/>
            <person name="Ebersberger I."/>
            <person name="Bode H.B."/>
        </authorList>
    </citation>
    <scope>NUCLEOTIDE SEQUENCE [LARGE SCALE GENOMIC DNA]</scope>
    <source>
        <strain evidence="6 9">DSM 17908</strain>
    </source>
</reference>
<dbReference type="NCBIfam" id="NF002012">
    <property type="entry name" value="PRK00819.1-1"/>
    <property type="match status" value="1"/>
</dbReference>
<evidence type="ECO:0000256" key="2">
    <source>
        <dbReference type="ARBA" id="ARBA00022679"/>
    </source>
</evidence>
<dbReference type="EC" id="2.7.1.-" evidence="5"/>
<accession>A0A1I3KSA9</accession>
<dbReference type="Gene3D" id="1.10.10.970">
    <property type="entry name" value="RNA 2'-phosphotransferase, Tpt1/KptA family, N-terminal domain"/>
    <property type="match status" value="1"/>
</dbReference>
<dbReference type="OrthoDB" id="4537997at2"/>
<dbReference type="SUPFAM" id="SSF56399">
    <property type="entry name" value="ADP-ribosylation"/>
    <property type="match status" value="1"/>
</dbReference>
<protein>
    <recommendedName>
        <fullName evidence="5">Probable RNA 2'-phosphotransferase</fullName>
        <ecNumber evidence="5">2.7.1.-</ecNumber>
    </recommendedName>
</protein>
<gene>
    <name evidence="5" type="primary">kptA</name>
    <name evidence="7" type="ORF">SAMN05421680_103179</name>
    <name evidence="6" type="ORF">Xmau_01350</name>
</gene>
<evidence type="ECO:0000256" key="3">
    <source>
        <dbReference type="ARBA" id="ARBA00023027"/>
    </source>
</evidence>
<dbReference type="InterPro" id="IPR002745">
    <property type="entry name" value="Ptrans_KptA/Tpt1"/>
</dbReference>
<dbReference type="GO" id="GO:0006388">
    <property type="term" value="P:tRNA splicing, via endonucleolytic cleavage and ligation"/>
    <property type="evidence" value="ECO:0007669"/>
    <property type="project" value="UniProtKB-UniRule"/>
</dbReference>
<reference evidence="7" key="2">
    <citation type="submission" date="2016-10" db="EMBL/GenBank/DDBJ databases">
        <authorList>
            <person name="de Groot N.N."/>
        </authorList>
    </citation>
    <scope>NUCLEOTIDE SEQUENCE [LARGE SCALE GENOMIC DNA]</scope>
    <source>
        <strain evidence="7">DSM 17908</strain>
    </source>
</reference>
<keyword evidence="2 5" id="KW-0808">Transferase</keyword>
<keyword evidence="9" id="KW-1185">Reference proteome</keyword>
<dbReference type="PANTHER" id="PTHR12684">
    <property type="entry name" value="PUTATIVE PHOSPHOTRANSFERASE"/>
    <property type="match status" value="1"/>
</dbReference>
<reference evidence="8" key="1">
    <citation type="submission" date="2016-10" db="EMBL/GenBank/DDBJ databases">
        <authorList>
            <person name="Varghese N."/>
            <person name="Submissions S."/>
        </authorList>
    </citation>
    <scope>NUCLEOTIDE SEQUENCE [LARGE SCALE GENOMIC DNA]</scope>
    <source>
        <strain evidence="8">DSM 17908</strain>
    </source>
</reference>
<evidence type="ECO:0000256" key="4">
    <source>
        <dbReference type="ARBA" id="ARBA00025212"/>
    </source>
</evidence>
<dbReference type="InterPro" id="IPR042080">
    <property type="entry name" value="RNA_2'-PTrans_N"/>
</dbReference>